<proteinExistence type="inferred from homology"/>
<evidence type="ECO:0000313" key="5">
    <source>
        <dbReference type="EMBL" id="CEQ33748.1"/>
    </source>
</evidence>
<accession>A0A0C7T5E0</accession>
<protein>
    <submittedName>
        <fullName evidence="5">BFRF1A</fullName>
    </submittedName>
</protein>
<keyword evidence="1" id="KW-1048">Host nucleus</keyword>
<keyword evidence="3" id="KW-0231">Viral genome packaging</keyword>
<name>A0A0C7T5E0_EBVG</name>
<evidence type="ECO:0000256" key="1">
    <source>
        <dbReference type="ARBA" id="ARBA00022562"/>
    </source>
</evidence>
<dbReference type="InterPro" id="IPR005208">
    <property type="entry name" value="Herpes_TT2"/>
</dbReference>
<dbReference type="EMBL" id="LN827544">
    <property type="protein sequence ID" value="CEQ33748.1"/>
    <property type="molecule type" value="Genomic_DNA"/>
</dbReference>
<keyword evidence="2" id="KW-1188">Viral release from host cell</keyword>
<sequence>MTHLGGKVRSSGFLIPESAPVSGTPPQGQVGLASSRVYEDSGGSLLSFSPMIHPNLAPLIAPSAYARLNLLNHCIFLEAFKEENSGQGLGGVQREVLFLKRDIIKQVIARIVAADSTLDLVNHGEPGREAPRRAQ</sequence>
<gene>
    <name evidence="5" type="primary">BFRF1A</name>
</gene>
<dbReference type="Pfam" id="PF03581">
    <property type="entry name" value="Herpes_UL33"/>
    <property type="match status" value="1"/>
</dbReference>
<feature type="region of interest" description="Disordered" evidence="4">
    <location>
        <begin position="1"/>
        <end position="31"/>
    </location>
</feature>
<dbReference type="HAMAP" id="MF_04015">
    <property type="entry name" value="HSV_TRM2"/>
    <property type="match status" value="1"/>
</dbReference>
<evidence type="ECO:0000256" key="2">
    <source>
        <dbReference type="ARBA" id="ARBA00022612"/>
    </source>
</evidence>
<dbReference type="GO" id="GO:0019073">
    <property type="term" value="P:viral DNA genome packaging"/>
    <property type="evidence" value="ECO:0007669"/>
    <property type="project" value="InterPro"/>
</dbReference>
<dbReference type="Proteomes" id="UP000275286">
    <property type="component" value="Genome"/>
</dbReference>
<organism evidence="5">
    <name type="scientific">Epstein-Barr virus (strain GD1)</name>
    <name type="common">HHV-4</name>
    <name type="synonym">Human gammaherpesvirus 4</name>
    <dbReference type="NCBI Taxonomy" id="10376"/>
    <lineage>
        <taxon>Viruses</taxon>
        <taxon>Duplodnaviria</taxon>
        <taxon>Heunggongvirae</taxon>
        <taxon>Peploviricota</taxon>
        <taxon>Herviviricetes</taxon>
        <taxon>Herpesvirales</taxon>
        <taxon>Orthoherpesviridae</taxon>
        <taxon>Gammaherpesvirinae</taxon>
        <taxon>Lymphocryptovirus</taxon>
        <taxon>Lymphocryptovirus humangamma4</taxon>
    </lineage>
</organism>
<evidence type="ECO:0000256" key="4">
    <source>
        <dbReference type="SAM" id="MobiDB-lite"/>
    </source>
</evidence>
<evidence type="ECO:0000256" key="3">
    <source>
        <dbReference type="ARBA" id="ARBA00023219"/>
    </source>
</evidence>
<reference evidence="5" key="1">
    <citation type="submission" date="2015-02" db="EMBL/GenBank/DDBJ databases">
        <authorList>
            <person name="Grayson E Nicholas"/>
        </authorList>
    </citation>
    <scope>NUCLEOTIDE SEQUENCE</scope>
    <source>
        <strain evidence="5">Wewak_2</strain>
    </source>
</reference>
<organismHost>
    <name type="scientific">Homo sapiens</name>
    <name type="common">Human</name>
    <dbReference type="NCBI Taxonomy" id="9606"/>
</organismHost>